<reference evidence="2 3" key="2">
    <citation type="submission" date="2024-07" db="EMBL/GenBank/DDBJ databases">
        <authorList>
            <person name="Akdeniz Z."/>
        </authorList>
    </citation>
    <scope>NUCLEOTIDE SEQUENCE [LARGE SCALE GENOMIC DNA]</scope>
</reference>
<keyword evidence="3" id="KW-1185">Reference proteome</keyword>
<evidence type="ECO:0000313" key="1">
    <source>
        <dbReference type="EMBL" id="CAI9932279.1"/>
    </source>
</evidence>
<sequence>MSLVNRNRLCTHYNCVKGRGQCFVQRVTGSFQLAEPIEHSTVDFSTNSHKLQTQSKYITSQMSCVTYSQKLFFESVELLPSLYNVHPICNILDNHRLKFIDPRGSAALIIDNSTQWTLGTVQTDSFNSVKVLIKICSDPHNLQGTSILIYAGEPSDYAIMDLCMELR</sequence>
<accession>A0AA86P598</accession>
<dbReference type="AlphaFoldDB" id="A0AA86P598"/>
<dbReference type="EMBL" id="CAXDID020000312">
    <property type="protein sequence ID" value="CAL6075186.1"/>
    <property type="molecule type" value="Genomic_DNA"/>
</dbReference>
<comment type="caution">
    <text evidence="1">The sequence shown here is derived from an EMBL/GenBank/DDBJ whole genome shotgun (WGS) entry which is preliminary data.</text>
</comment>
<organism evidence="1">
    <name type="scientific">Hexamita inflata</name>
    <dbReference type="NCBI Taxonomy" id="28002"/>
    <lineage>
        <taxon>Eukaryota</taxon>
        <taxon>Metamonada</taxon>
        <taxon>Diplomonadida</taxon>
        <taxon>Hexamitidae</taxon>
        <taxon>Hexamitinae</taxon>
        <taxon>Hexamita</taxon>
    </lineage>
</organism>
<dbReference type="Proteomes" id="UP001642409">
    <property type="component" value="Unassembled WGS sequence"/>
</dbReference>
<name>A0AA86P598_9EUKA</name>
<dbReference type="EMBL" id="CATOUU010000512">
    <property type="protein sequence ID" value="CAI9932279.1"/>
    <property type="molecule type" value="Genomic_DNA"/>
</dbReference>
<reference evidence="1" key="1">
    <citation type="submission" date="2023-06" db="EMBL/GenBank/DDBJ databases">
        <authorList>
            <person name="Kurt Z."/>
        </authorList>
    </citation>
    <scope>NUCLEOTIDE SEQUENCE</scope>
</reference>
<proteinExistence type="predicted"/>
<protein>
    <submittedName>
        <fullName evidence="2">Hypothetical_protein</fullName>
    </submittedName>
</protein>
<gene>
    <name evidence="1" type="ORF">HINF_LOCUS19924</name>
    <name evidence="2" type="ORF">HINF_LOCUS57085</name>
</gene>
<evidence type="ECO:0000313" key="2">
    <source>
        <dbReference type="EMBL" id="CAL6075186.1"/>
    </source>
</evidence>
<evidence type="ECO:0000313" key="3">
    <source>
        <dbReference type="Proteomes" id="UP001642409"/>
    </source>
</evidence>